<dbReference type="GO" id="GO:0008408">
    <property type="term" value="F:3'-5' exonuclease activity"/>
    <property type="evidence" value="ECO:0007669"/>
    <property type="project" value="InterPro"/>
</dbReference>
<dbReference type="Pfam" id="PF13177">
    <property type="entry name" value="DNA_pol3_delta2"/>
    <property type="match status" value="1"/>
</dbReference>
<dbReference type="RefSeq" id="WP_011054220.1">
    <property type="nucleotide sequence ID" value="NC_004070.1"/>
</dbReference>
<dbReference type="GO" id="GO:0003887">
    <property type="term" value="F:DNA-directed DNA polymerase activity"/>
    <property type="evidence" value="ECO:0007669"/>
    <property type="project" value="InterPro"/>
</dbReference>
<dbReference type="Proteomes" id="UP000000564">
    <property type="component" value="Chromosome"/>
</dbReference>
<proteinExistence type="predicted"/>
<dbReference type="HOGENOM" id="CLU_006229_4_5_9"/>
<dbReference type="Gene3D" id="3.40.50.300">
    <property type="entry name" value="P-loop containing nucleotide triphosphate hydrolases"/>
    <property type="match status" value="1"/>
</dbReference>
<dbReference type="InterPro" id="IPR004622">
    <property type="entry name" value="DNA_pol_HolB"/>
</dbReference>
<dbReference type="EMBL" id="AE014074">
    <property type="protein sequence ID" value="AAM78897.1"/>
    <property type="molecule type" value="Genomic_DNA"/>
</dbReference>
<dbReference type="PANTHER" id="PTHR11669:SF8">
    <property type="entry name" value="DNA POLYMERASE III SUBUNIT DELTA"/>
    <property type="match status" value="1"/>
</dbReference>
<dbReference type="NCBIfam" id="TIGR00678">
    <property type="entry name" value="holB"/>
    <property type="match status" value="1"/>
</dbReference>
<sequence>MDLAQKAPNVYQAFQTILKKDRLNHAYLFSGDFANEEMALFLAKVIFCEQKKDQTPCGHCRSCQLIEQGDFADVTVLEPTGQVIKTDVVKEMMANFSQTGYENKRQVFIIKDCDKMHVNAANSLLKYIEEPQGEAYMFLLTNDDNKVLPTIKSRTQVFQFPKNEAYLYQLAQEKGLLNHQAKLVAKLATNTSHLERLLQTSKLLELITQAERFVSIWLKDQLQAYLALNRLVQLATEKEEQDLVLTLLTLLLARERAQTPLTQLEAVYQARLMWQSNVNFQNILEYMVMSE</sequence>
<protein>
    <submittedName>
        <fullName evidence="1">Putative DNA polymerase III delta prime subunit</fullName>
    </submittedName>
</protein>
<dbReference type="InterPro" id="IPR027417">
    <property type="entry name" value="P-loop_NTPase"/>
</dbReference>
<evidence type="ECO:0000313" key="2">
    <source>
        <dbReference type="Proteomes" id="UP000000564"/>
    </source>
</evidence>
<gene>
    <name evidence="1" type="ordered locus">SpyM3_0290</name>
</gene>
<dbReference type="GO" id="GO:0006261">
    <property type="term" value="P:DNA-templated DNA replication"/>
    <property type="evidence" value="ECO:0007669"/>
    <property type="project" value="TreeGrafter"/>
</dbReference>
<name>A0A0H2UTA6_STRP3</name>
<dbReference type="SUPFAM" id="SSF52540">
    <property type="entry name" value="P-loop containing nucleoside triphosphate hydrolases"/>
    <property type="match status" value="1"/>
</dbReference>
<dbReference type="KEGG" id="spg:SpyM3_0290"/>
<dbReference type="InterPro" id="IPR050238">
    <property type="entry name" value="DNA_Rep/Repair_Clamp_Loader"/>
</dbReference>
<reference evidence="1 2" key="1">
    <citation type="journal article" date="2002" name="Proc. Natl. Acad. Sci. U.S.A.">
        <title>Genome sequence of a serotype M3 strain of group A Streptococcus: phage-encoded toxins, the high-virulence phenotype, and clone emergence.</title>
        <authorList>
            <person name="Beres S.B."/>
            <person name="Sylva G.L."/>
            <person name="Barbian K.D."/>
            <person name="Lei B."/>
            <person name="Hoff J.S."/>
            <person name="Mammarella N.D."/>
            <person name="Liu M.Y."/>
            <person name="Smoot J.C."/>
            <person name="Porcella S.F."/>
            <person name="Parkins L.D."/>
            <person name="Campbell D.S."/>
            <person name="Smith T.M."/>
            <person name="McCormick J.K."/>
            <person name="Leung D.Y."/>
            <person name="Schlievert P.M."/>
            <person name="Musser J.M."/>
        </authorList>
    </citation>
    <scope>NUCLEOTIDE SEQUENCE [LARGE SCALE GENOMIC DNA]</scope>
    <source>
        <strain evidence="2">ATCC BAA-595 / MGAS315</strain>
    </source>
</reference>
<dbReference type="NCBIfam" id="NF005581">
    <property type="entry name" value="PRK07276.1"/>
    <property type="match status" value="1"/>
</dbReference>
<accession>A0A0H2UTA6</accession>
<dbReference type="PANTHER" id="PTHR11669">
    <property type="entry name" value="REPLICATION FACTOR C / DNA POLYMERASE III GAMMA-TAU SUBUNIT"/>
    <property type="match status" value="1"/>
</dbReference>
<evidence type="ECO:0000313" key="1">
    <source>
        <dbReference type="EMBL" id="AAM78897.1"/>
    </source>
</evidence>
<dbReference type="AlphaFoldDB" id="A0A0H2UTA6"/>
<organism evidence="1 2">
    <name type="scientific">Streptococcus pyogenes serotype M3 (strain ATCC BAA-595 / MGAS315)</name>
    <dbReference type="NCBI Taxonomy" id="198466"/>
    <lineage>
        <taxon>Bacteria</taxon>
        <taxon>Bacillati</taxon>
        <taxon>Bacillota</taxon>
        <taxon>Bacilli</taxon>
        <taxon>Lactobacillales</taxon>
        <taxon>Streptococcaceae</taxon>
        <taxon>Streptococcus</taxon>
    </lineage>
</organism>